<comment type="caution">
    <text evidence="2">The sequence shown here is derived from an EMBL/GenBank/DDBJ whole genome shotgun (WGS) entry which is preliminary data.</text>
</comment>
<feature type="compositionally biased region" description="Polar residues" evidence="1">
    <location>
        <begin position="233"/>
        <end position="244"/>
    </location>
</feature>
<dbReference type="Proteomes" id="UP001385951">
    <property type="component" value="Unassembled WGS sequence"/>
</dbReference>
<feature type="compositionally biased region" description="Acidic residues" evidence="1">
    <location>
        <begin position="341"/>
        <end position="351"/>
    </location>
</feature>
<feature type="compositionally biased region" description="Basic residues" evidence="1">
    <location>
        <begin position="221"/>
        <end position="231"/>
    </location>
</feature>
<evidence type="ECO:0000256" key="1">
    <source>
        <dbReference type="SAM" id="MobiDB-lite"/>
    </source>
</evidence>
<reference evidence="2 3" key="1">
    <citation type="submission" date="2022-09" db="EMBL/GenBank/DDBJ databases">
        <authorList>
            <person name="Palmer J.M."/>
        </authorList>
    </citation>
    <scope>NUCLEOTIDE SEQUENCE [LARGE SCALE GENOMIC DNA]</scope>
    <source>
        <strain evidence="2 3">DSM 7382</strain>
    </source>
</reference>
<name>A0AAW0GX10_9APHY</name>
<feature type="region of interest" description="Disordered" evidence="1">
    <location>
        <begin position="92"/>
        <end position="351"/>
    </location>
</feature>
<feature type="compositionally biased region" description="Basic residues" evidence="1">
    <location>
        <begin position="318"/>
        <end position="330"/>
    </location>
</feature>
<gene>
    <name evidence="2" type="ORF">QCA50_000402</name>
</gene>
<protein>
    <submittedName>
        <fullName evidence="2">Uncharacterized protein</fullName>
    </submittedName>
</protein>
<dbReference type="EMBL" id="JASBNA010000001">
    <property type="protein sequence ID" value="KAK7695765.1"/>
    <property type="molecule type" value="Genomic_DNA"/>
</dbReference>
<sequence length="351" mass="38712">MYELTPNLFPSEPSTRKESNLFLWSSHYHCSCIMEEIPVEEDIDLEALQAQIDLSLAHTKELVSSWIKPTYGNASSSTSRKNGDKEIEEILRRPPRLGVGAPIPASTGSLGHESVKLKNKLSGKKRSREEDGIHDIPVSEDEEESRSRIIKKKTKLDPFAPKEKKKKKSSSTLASNSITTVPIPSGSHQSIAVVTQSSSEPAFHSSSQAAETNLPAGVPEKKKKKKKKRKATTVDTQLDAQPNEQAAVVPTLEQQSEHHGDVDNATPISHQTPVNHTEPSPSIKHPILKQSSEKSNPAIPLLNLQGLPEMLPDTPSPTKKKRKRRKHKKNRIVDTPVGGDNEGDGEDREDM</sequence>
<dbReference type="AlphaFoldDB" id="A0AAW0GX10"/>
<evidence type="ECO:0000313" key="2">
    <source>
        <dbReference type="EMBL" id="KAK7695765.1"/>
    </source>
</evidence>
<dbReference type="Pfam" id="PF11595">
    <property type="entry name" value="DUF3245"/>
    <property type="match status" value="1"/>
</dbReference>
<feature type="compositionally biased region" description="Polar residues" evidence="1">
    <location>
        <begin position="266"/>
        <end position="280"/>
    </location>
</feature>
<feature type="compositionally biased region" description="Polar residues" evidence="1">
    <location>
        <begin position="172"/>
        <end position="211"/>
    </location>
</feature>
<proteinExistence type="predicted"/>
<keyword evidence="3" id="KW-1185">Reference proteome</keyword>
<feature type="compositionally biased region" description="Basic residues" evidence="1">
    <location>
        <begin position="117"/>
        <end position="126"/>
    </location>
</feature>
<accession>A0AAW0GX10</accession>
<dbReference type="InterPro" id="IPR021641">
    <property type="entry name" value="DUF3245"/>
</dbReference>
<organism evidence="2 3">
    <name type="scientific">Cerrena zonata</name>
    <dbReference type="NCBI Taxonomy" id="2478898"/>
    <lineage>
        <taxon>Eukaryota</taxon>
        <taxon>Fungi</taxon>
        <taxon>Dikarya</taxon>
        <taxon>Basidiomycota</taxon>
        <taxon>Agaricomycotina</taxon>
        <taxon>Agaricomycetes</taxon>
        <taxon>Polyporales</taxon>
        <taxon>Cerrenaceae</taxon>
        <taxon>Cerrena</taxon>
    </lineage>
</organism>
<evidence type="ECO:0000313" key="3">
    <source>
        <dbReference type="Proteomes" id="UP001385951"/>
    </source>
</evidence>